<dbReference type="Pfam" id="PF13091">
    <property type="entry name" value="PLDc_2"/>
    <property type="match status" value="2"/>
</dbReference>
<dbReference type="AlphaFoldDB" id="X1B2G2"/>
<accession>X1B2G2</accession>
<evidence type="ECO:0000259" key="1">
    <source>
        <dbReference type="PROSITE" id="PS50035"/>
    </source>
</evidence>
<proteinExistence type="predicted"/>
<dbReference type="InterPro" id="IPR025202">
    <property type="entry name" value="PLD-like_dom"/>
</dbReference>
<name>X1B2G2_9ZZZZ</name>
<protein>
    <recommendedName>
        <fullName evidence="1">PLD phosphodiesterase domain-containing protein</fullName>
    </recommendedName>
</protein>
<evidence type="ECO:0000313" key="2">
    <source>
        <dbReference type="EMBL" id="GAG75502.1"/>
    </source>
</evidence>
<comment type="caution">
    <text evidence="2">The sequence shown here is derived from an EMBL/GenBank/DDBJ whole genome shotgun (WGS) entry which is preliminary data.</text>
</comment>
<dbReference type="PANTHER" id="PTHR21248:SF22">
    <property type="entry name" value="PHOSPHOLIPASE D"/>
    <property type="match status" value="1"/>
</dbReference>
<dbReference type="EMBL" id="BART01015870">
    <property type="protein sequence ID" value="GAG75502.1"/>
    <property type="molecule type" value="Genomic_DNA"/>
</dbReference>
<feature type="domain" description="PLD phosphodiesterase" evidence="1">
    <location>
        <begin position="219"/>
        <end position="246"/>
    </location>
</feature>
<organism evidence="2">
    <name type="scientific">marine sediment metagenome</name>
    <dbReference type="NCBI Taxonomy" id="412755"/>
    <lineage>
        <taxon>unclassified sequences</taxon>
        <taxon>metagenomes</taxon>
        <taxon>ecological metagenomes</taxon>
    </lineage>
</organism>
<dbReference type="PROSITE" id="PS50035">
    <property type="entry name" value="PLD"/>
    <property type="match status" value="2"/>
</dbReference>
<gene>
    <name evidence="2" type="ORF">S01H4_30700</name>
</gene>
<dbReference type="SUPFAM" id="SSF56024">
    <property type="entry name" value="Phospholipase D/nuclease"/>
    <property type="match status" value="2"/>
</dbReference>
<dbReference type="GO" id="GO:0032049">
    <property type="term" value="P:cardiolipin biosynthetic process"/>
    <property type="evidence" value="ECO:0007669"/>
    <property type="project" value="UniProtKB-ARBA"/>
</dbReference>
<dbReference type="PANTHER" id="PTHR21248">
    <property type="entry name" value="CARDIOLIPIN SYNTHASE"/>
    <property type="match status" value="1"/>
</dbReference>
<dbReference type="InterPro" id="IPR001736">
    <property type="entry name" value="PLipase_D/transphosphatidylase"/>
</dbReference>
<feature type="non-terminal residue" evidence="2">
    <location>
        <position position="306"/>
    </location>
</feature>
<dbReference type="Gene3D" id="3.30.870.10">
    <property type="entry name" value="Endonuclease Chain A"/>
    <property type="match status" value="2"/>
</dbReference>
<dbReference type="GO" id="GO:0030572">
    <property type="term" value="F:phosphatidyltransferase activity"/>
    <property type="evidence" value="ECO:0007669"/>
    <property type="project" value="UniProtKB-ARBA"/>
</dbReference>
<feature type="domain" description="PLD phosphodiesterase" evidence="1">
    <location>
        <begin position="66"/>
        <end position="93"/>
    </location>
</feature>
<sequence length="306" mass="36319">HLKRQVIVDQFNRVMMNDKFIYTPKNFRNDELRQEQRATKRMLKNLQANGVALHYANPLGFCWRKLCARNHKKILLFDNNISYIGGMNFSAHNFAWHDIMLRIENEAITQFLRQDYQNSFNGKNIYTEKRFDDCQVVLLDGKQNHRGFKQLFQRLAQAKRSIFIESPYITFPFLNFLLNEVPRHVEINLILPATNNWRLLKQYAEFENSTKRVTLHFYPERFTHVKALLIDDSQLVLGSSNFDYYSYTSHQEVLCFFENKALIDDFISRVMTVDLYKCHTSENMQSKRWQGFAASLLVKSIMRSTA</sequence>
<reference evidence="2" key="1">
    <citation type="journal article" date="2014" name="Front. Microbiol.">
        <title>High frequency of phylogenetically diverse reductive dehalogenase-homologous genes in deep subseafloor sedimentary metagenomes.</title>
        <authorList>
            <person name="Kawai M."/>
            <person name="Futagami T."/>
            <person name="Toyoda A."/>
            <person name="Takaki Y."/>
            <person name="Nishi S."/>
            <person name="Hori S."/>
            <person name="Arai W."/>
            <person name="Tsubouchi T."/>
            <person name="Morono Y."/>
            <person name="Uchiyama I."/>
            <person name="Ito T."/>
            <person name="Fujiyama A."/>
            <person name="Inagaki F."/>
            <person name="Takami H."/>
        </authorList>
    </citation>
    <scope>NUCLEOTIDE SEQUENCE</scope>
    <source>
        <strain evidence="2">Expedition CK06-06</strain>
    </source>
</reference>
<feature type="non-terminal residue" evidence="2">
    <location>
        <position position="1"/>
    </location>
</feature>
<dbReference type="SMART" id="SM00155">
    <property type="entry name" value="PLDc"/>
    <property type="match status" value="2"/>
</dbReference>